<evidence type="ECO:0000256" key="6">
    <source>
        <dbReference type="ARBA" id="ARBA00023136"/>
    </source>
</evidence>
<evidence type="ECO:0000313" key="11">
    <source>
        <dbReference type="EMBL" id="CEO52514.1"/>
    </source>
</evidence>
<dbReference type="EMBL" id="CDPU01000029">
    <property type="protein sequence ID" value="CEO52514.1"/>
    <property type="molecule type" value="Genomic_DNA"/>
</dbReference>
<dbReference type="InterPro" id="IPR050360">
    <property type="entry name" value="MFS_Sugar_Transporters"/>
</dbReference>
<evidence type="ECO:0000256" key="4">
    <source>
        <dbReference type="ARBA" id="ARBA00022692"/>
    </source>
</evidence>
<evidence type="ECO:0000256" key="7">
    <source>
        <dbReference type="RuleBase" id="RU003346"/>
    </source>
</evidence>
<name>A0A0B7K5N4_BIOOC</name>
<feature type="transmembrane region" description="Helical" evidence="9">
    <location>
        <begin position="190"/>
        <end position="206"/>
    </location>
</feature>
<proteinExistence type="inferred from homology"/>
<dbReference type="Gene3D" id="1.20.1250.20">
    <property type="entry name" value="MFS general substrate transporter like domains"/>
    <property type="match status" value="1"/>
</dbReference>
<dbReference type="PROSITE" id="PS00216">
    <property type="entry name" value="SUGAR_TRANSPORT_1"/>
    <property type="match status" value="1"/>
</dbReference>
<evidence type="ECO:0000256" key="2">
    <source>
        <dbReference type="ARBA" id="ARBA00010992"/>
    </source>
</evidence>
<dbReference type="Pfam" id="PF00083">
    <property type="entry name" value="Sugar_tr"/>
    <property type="match status" value="1"/>
</dbReference>
<dbReference type="AlphaFoldDB" id="A0A0B7K5N4"/>
<evidence type="ECO:0000256" key="3">
    <source>
        <dbReference type="ARBA" id="ARBA00022448"/>
    </source>
</evidence>
<feature type="transmembrane region" description="Helical" evidence="9">
    <location>
        <begin position="376"/>
        <end position="398"/>
    </location>
</feature>
<dbReference type="InterPro" id="IPR005829">
    <property type="entry name" value="Sugar_transporter_CS"/>
</dbReference>
<feature type="transmembrane region" description="Helical" evidence="9">
    <location>
        <begin position="121"/>
        <end position="138"/>
    </location>
</feature>
<dbReference type="GO" id="GO:0005351">
    <property type="term" value="F:carbohydrate:proton symporter activity"/>
    <property type="evidence" value="ECO:0007669"/>
    <property type="project" value="TreeGrafter"/>
</dbReference>
<dbReference type="GO" id="GO:0016020">
    <property type="term" value="C:membrane"/>
    <property type="evidence" value="ECO:0007669"/>
    <property type="project" value="UniProtKB-SubCell"/>
</dbReference>
<feature type="transmembrane region" description="Helical" evidence="9">
    <location>
        <begin position="63"/>
        <end position="81"/>
    </location>
</feature>
<dbReference type="FunFam" id="1.20.1250.20:FF:000134">
    <property type="entry name" value="MFS sugar transporter protein"/>
    <property type="match status" value="1"/>
</dbReference>
<feature type="region of interest" description="Disordered" evidence="8">
    <location>
        <begin position="485"/>
        <end position="506"/>
    </location>
</feature>
<gene>
    <name evidence="11" type="ORF">BN869_000008572_1</name>
</gene>
<keyword evidence="5 9" id="KW-1133">Transmembrane helix</keyword>
<keyword evidence="6 9" id="KW-0472">Membrane</keyword>
<dbReference type="InterPro" id="IPR005828">
    <property type="entry name" value="MFS_sugar_transport-like"/>
</dbReference>
<organism evidence="11">
    <name type="scientific">Bionectria ochroleuca</name>
    <name type="common">Gliocladium roseum</name>
    <dbReference type="NCBI Taxonomy" id="29856"/>
    <lineage>
        <taxon>Eukaryota</taxon>
        <taxon>Fungi</taxon>
        <taxon>Dikarya</taxon>
        <taxon>Ascomycota</taxon>
        <taxon>Pezizomycotina</taxon>
        <taxon>Sordariomycetes</taxon>
        <taxon>Hypocreomycetidae</taxon>
        <taxon>Hypocreales</taxon>
        <taxon>Bionectriaceae</taxon>
        <taxon>Clonostachys</taxon>
    </lineage>
</organism>
<feature type="transmembrane region" description="Helical" evidence="9">
    <location>
        <begin position="338"/>
        <end position="356"/>
    </location>
</feature>
<dbReference type="PANTHER" id="PTHR48022:SF14">
    <property type="entry name" value="MAJOR FACILITATOR SUPERFAMILY (MFS) PROFILE DOMAIN-CONTAINING PROTEIN-RELATED"/>
    <property type="match status" value="1"/>
</dbReference>
<feature type="transmembrane region" description="Helical" evidence="9">
    <location>
        <begin position="273"/>
        <end position="295"/>
    </location>
</feature>
<dbReference type="PROSITE" id="PS00217">
    <property type="entry name" value="SUGAR_TRANSPORT_2"/>
    <property type="match status" value="1"/>
</dbReference>
<evidence type="ECO:0000256" key="8">
    <source>
        <dbReference type="SAM" id="MobiDB-lite"/>
    </source>
</evidence>
<accession>A0A0B7K5N4</accession>
<evidence type="ECO:0000256" key="1">
    <source>
        <dbReference type="ARBA" id="ARBA00004141"/>
    </source>
</evidence>
<dbReference type="PRINTS" id="PR00171">
    <property type="entry name" value="SUGRTRNSPORT"/>
</dbReference>
<feature type="transmembrane region" description="Helical" evidence="9">
    <location>
        <begin position="17"/>
        <end position="43"/>
    </location>
</feature>
<dbReference type="InterPro" id="IPR003663">
    <property type="entry name" value="Sugar/inositol_transpt"/>
</dbReference>
<dbReference type="SUPFAM" id="SSF103473">
    <property type="entry name" value="MFS general substrate transporter"/>
    <property type="match status" value="1"/>
</dbReference>
<feature type="transmembrane region" description="Helical" evidence="9">
    <location>
        <begin position="310"/>
        <end position="331"/>
    </location>
</feature>
<dbReference type="PROSITE" id="PS50850">
    <property type="entry name" value="MFS"/>
    <property type="match status" value="1"/>
</dbReference>
<evidence type="ECO:0000259" key="10">
    <source>
        <dbReference type="PROSITE" id="PS50850"/>
    </source>
</evidence>
<comment type="subcellular location">
    <subcellularLocation>
        <location evidence="1">Membrane</location>
        <topology evidence="1">Multi-pass membrane protein</topology>
    </subcellularLocation>
</comment>
<dbReference type="NCBIfam" id="TIGR00879">
    <property type="entry name" value="SP"/>
    <property type="match status" value="1"/>
</dbReference>
<reference evidence="11" key="1">
    <citation type="submission" date="2015-01" db="EMBL/GenBank/DDBJ databases">
        <authorList>
            <person name="Durling Mikael"/>
        </authorList>
    </citation>
    <scope>NUCLEOTIDE SEQUENCE</scope>
</reference>
<feature type="transmembrane region" description="Helical" evidence="9">
    <location>
        <begin position="410"/>
        <end position="429"/>
    </location>
</feature>
<feature type="transmembrane region" description="Helical" evidence="9">
    <location>
        <begin position="150"/>
        <end position="170"/>
    </location>
</feature>
<keyword evidence="4 9" id="KW-0812">Transmembrane</keyword>
<protein>
    <recommendedName>
        <fullName evidence="10">Major facilitator superfamily (MFS) profile domain-containing protein</fullName>
    </recommendedName>
</protein>
<evidence type="ECO:0000256" key="9">
    <source>
        <dbReference type="SAM" id="Phobius"/>
    </source>
</evidence>
<keyword evidence="3 7" id="KW-0813">Transport</keyword>
<sequence>MAETEVHVVQTKPKASAWLLISVGVMSMGSIFWGYDIGILSTIYVSPGFNKALNNPSSASKGLITAIFSVGQLVGFIFLAGRTNNRFGRRWAGFIGVCVVVVGAAMQTAAVHLALMVVGRIIAGIGTGIVSTAVPLYLSEIAPAAQRGFYVAANQVGIVFGISMAFWVGYGFSFWKTGNGVDLEWRLSNAAQFVPALMFLAGAPFLPESPRWLMEHDRTEEAARSLTRLRGASDVMEVQSELDEIHANILWHKEHSVTSARVFFKEKVLWARLWRAWALAFLQQMSGAAGIRYYLPTNFIAAGTSKDLSLLASGIDGTVQVGCTIGAMFFIDRIGRRHSLGVGAVIMALCLMHQINGALQLAYPNQVNASANYVNIFFIFFFTVGYSMGFGPCAWIYASEIFPANCRSKGLGISQSGASLGSIIVGQVWPVAVSNIGPRVYFIFMSFNVFAAILVYSCYPETKKKTLEELDAQFGKLNIHSESEATPKQMLDEGHEHVEIGDNKRV</sequence>
<evidence type="ECO:0000256" key="5">
    <source>
        <dbReference type="ARBA" id="ARBA00022989"/>
    </source>
</evidence>
<dbReference type="InterPro" id="IPR020846">
    <property type="entry name" value="MFS_dom"/>
</dbReference>
<feature type="domain" description="Major facilitator superfamily (MFS) profile" evidence="10">
    <location>
        <begin position="22"/>
        <end position="463"/>
    </location>
</feature>
<dbReference type="PANTHER" id="PTHR48022">
    <property type="entry name" value="PLASTIDIC GLUCOSE TRANSPORTER 4"/>
    <property type="match status" value="1"/>
</dbReference>
<comment type="similarity">
    <text evidence="2 7">Belongs to the major facilitator superfamily. Sugar transporter (TC 2.A.1.1) family.</text>
</comment>
<dbReference type="InterPro" id="IPR036259">
    <property type="entry name" value="MFS_trans_sf"/>
</dbReference>
<feature type="transmembrane region" description="Helical" evidence="9">
    <location>
        <begin position="441"/>
        <end position="459"/>
    </location>
</feature>
<feature type="transmembrane region" description="Helical" evidence="9">
    <location>
        <begin position="93"/>
        <end position="115"/>
    </location>
</feature>